<gene>
    <name evidence="1" type="ORF">ACFQAU_14390</name>
</gene>
<reference evidence="2" key="1">
    <citation type="journal article" date="2019" name="Int. J. Syst. Evol. Microbiol.">
        <title>The Global Catalogue of Microorganisms (GCM) 10K type strain sequencing project: providing services to taxonomists for standard genome sequencing and annotation.</title>
        <authorList>
            <consortium name="The Broad Institute Genomics Platform"/>
            <consortium name="The Broad Institute Genome Sequencing Center for Infectious Disease"/>
            <person name="Wu L."/>
            <person name="Ma J."/>
        </authorList>
    </citation>
    <scope>NUCLEOTIDE SEQUENCE [LARGE SCALE GENOMIC DNA]</scope>
    <source>
        <strain evidence="2">NBRC 111368</strain>
    </source>
</reference>
<name>A0ABW1Z0R3_9RHOB</name>
<proteinExistence type="predicted"/>
<comment type="caution">
    <text evidence="1">The sequence shown here is derived from an EMBL/GenBank/DDBJ whole genome shotgun (WGS) entry which is preliminary data.</text>
</comment>
<evidence type="ECO:0000313" key="2">
    <source>
        <dbReference type="Proteomes" id="UP001596403"/>
    </source>
</evidence>
<accession>A0ABW1Z0R3</accession>
<dbReference type="Proteomes" id="UP001596403">
    <property type="component" value="Unassembled WGS sequence"/>
</dbReference>
<keyword evidence="2" id="KW-1185">Reference proteome</keyword>
<organism evidence="1 2">
    <name type="scientific">Sulfitobacter profundi</name>
    <dbReference type="NCBI Taxonomy" id="2679961"/>
    <lineage>
        <taxon>Bacteria</taxon>
        <taxon>Pseudomonadati</taxon>
        <taxon>Pseudomonadota</taxon>
        <taxon>Alphaproteobacteria</taxon>
        <taxon>Rhodobacterales</taxon>
        <taxon>Roseobacteraceae</taxon>
        <taxon>Sulfitobacter</taxon>
    </lineage>
</organism>
<dbReference type="EMBL" id="JBHSWA010000001">
    <property type="protein sequence ID" value="MFC6642711.1"/>
    <property type="molecule type" value="Genomic_DNA"/>
</dbReference>
<evidence type="ECO:0000313" key="1">
    <source>
        <dbReference type="EMBL" id="MFC6642711.1"/>
    </source>
</evidence>
<sequence>MIVQALRPTLVCLRQGQQLLEALELRPHRARQPLRLRNITKQLKAISMGARSARCRDRAKQRMPILLIVTEN</sequence>
<dbReference type="RefSeq" id="WP_132443248.1">
    <property type="nucleotide sequence ID" value="NZ_JBHSWA010000001.1"/>
</dbReference>
<protein>
    <submittedName>
        <fullName evidence="1">Uncharacterized protein</fullName>
    </submittedName>
</protein>